<feature type="domain" description="HTH lysR-type" evidence="5">
    <location>
        <begin position="3"/>
        <end position="60"/>
    </location>
</feature>
<evidence type="ECO:0000256" key="2">
    <source>
        <dbReference type="ARBA" id="ARBA00023015"/>
    </source>
</evidence>
<dbReference type="GO" id="GO:0003700">
    <property type="term" value="F:DNA-binding transcription factor activity"/>
    <property type="evidence" value="ECO:0007669"/>
    <property type="project" value="InterPro"/>
</dbReference>
<keyword evidence="2" id="KW-0805">Transcription regulation</keyword>
<organism evidence="6 7">
    <name type="scientific">Massilia glaciei</name>
    <dbReference type="NCBI Taxonomy" id="1524097"/>
    <lineage>
        <taxon>Bacteria</taxon>
        <taxon>Pseudomonadati</taxon>
        <taxon>Pseudomonadota</taxon>
        <taxon>Betaproteobacteria</taxon>
        <taxon>Burkholderiales</taxon>
        <taxon>Oxalobacteraceae</taxon>
        <taxon>Telluria group</taxon>
        <taxon>Massilia</taxon>
    </lineage>
</organism>
<dbReference type="SUPFAM" id="SSF46785">
    <property type="entry name" value="Winged helix' DNA-binding domain"/>
    <property type="match status" value="1"/>
</dbReference>
<sequence length="302" mass="33935">MSIDLKQLKYFLAVAEEKSFSRAAERLHISQPPLSQQIMKLESELGVRLFARTTRTFELTVAGRALMGEASDMLAKMRMTIDTIRQIDRGEVGRLRVGIVGSAMWGPIPSLLEQFQTRFPRVTWTLHESGPNVQYEALRAKQIDVGFWREPKLDVDELKHHNLRQELCFRENVCVAVNEQHPLASQEYIELTDIAEEPMLTLALDKSSFPRYLIQCCIDAGFEPMIFQEASEPQTLLAMVGAGLGVTLMPETTSRIGWPGVKFLPIKTRPPSANLFICYATLDDAPVVRAFLNILNPSACAA</sequence>
<dbReference type="Proteomes" id="UP000241421">
    <property type="component" value="Unassembled WGS sequence"/>
</dbReference>
<comment type="similarity">
    <text evidence="1">Belongs to the LysR transcriptional regulatory family.</text>
</comment>
<comment type="caution">
    <text evidence="6">The sequence shown here is derived from an EMBL/GenBank/DDBJ whole genome shotgun (WGS) entry which is preliminary data.</text>
</comment>
<dbReference type="InterPro" id="IPR005119">
    <property type="entry name" value="LysR_subst-bd"/>
</dbReference>
<dbReference type="PROSITE" id="PS50931">
    <property type="entry name" value="HTH_LYSR"/>
    <property type="match status" value="1"/>
</dbReference>
<dbReference type="SUPFAM" id="SSF53850">
    <property type="entry name" value="Periplasmic binding protein-like II"/>
    <property type="match status" value="1"/>
</dbReference>
<dbReference type="GO" id="GO:0032993">
    <property type="term" value="C:protein-DNA complex"/>
    <property type="evidence" value="ECO:0007669"/>
    <property type="project" value="TreeGrafter"/>
</dbReference>
<dbReference type="GO" id="GO:0003677">
    <property type="term" value="F:DNA binding"/>
    <property type="evidence" value="ECO:0007669"/>
    <property type="project" value="UniProtKB-KW"/>
</dbReference>
<dbReference type="InterPro" id="IPR036390">
    <property type="entry name" value="WH_DNA-bd_sf"/>
</dbReference>
<dbReference type="FunFam" id="1.10.10.10:FF:000001">
    <property type="entry name" value="LysR family transcriptional regulator"/>
    <property type="match status" value="1"/>
</dbReference>
<dbReference type="AlphaFoldDB" id="A0A2U2H8X6"/>
<protein>
    <submittedName>
        <fullName evidence="6">LysR family transcriptional regulator</fullName>
    </submittedName>
</protein>
<evidence type="ECO:0000259" key="5">
    <source>
        <dbReference type="PROSITE" id="PS50931"/>
    </source>
</evidence>
<dbReference type="Gene3D" id="3.40.190.10">
    <property type="entry name" value="Periplasmic binding protein-like II"/>
    <property type="match status" value="2"/>
</dbReference>
<evidence type="ECO:0000313" key="7">
    <source>
        <dbReference type="Proteomes" id="UP000241421"/>
    </source>
</evidence>
<evidence type="ECO:0000313" key="6">
    <source>
        <dbReference type="EMBL" id="PWF39002.1"/>
    </source>
</evidence>
<dbReference type="PANTHER" id="PTHR30346">
    <property type="entry name" value="TRANSCRIPTIONAL DUAL REGULATOR HCAR-RELATED"/>
    <property type="match status" value="1"/>
</dbReference>
<evidence type="ECO:0000256" key="4">
    <source>
        <dbReference type="ARBA" id="ARBA00023163"/>
    </source>
</evidence>
<dbReference type="InterPro" id="IPR036388">
    <property type="entry name" value="WH-like_DNA-bd_sf"/>
</dbReference>
<gene>
    <name evidence="6" type="ORF">C7C56_027400</name>
</gene>
<dbReference type="RefSeq" id="WP_106760499.1">
    <property type="nucleotide sequence ID" value="NZ_PXWF02000346.1"/>
</dbReference>
<dbReference type="OrthoDB" id="8807047at2"/>
<dbReference type="EMBL" id="PXWF02000346">
    <property type="protein sequence ID" value="PWF39002.1"/>
    <property type="molecule type" value="Genomic_DNA"/>
</dbReference>
<dbReference type="Pfam" id="PF00126">
    <property type="entry name" value="HTH_1"/>
    <property type="match status" value="1"/>
</dbReference>
<evidence type="ECO:0000256" key="1">
    <source>
        <dbReference type="ARBA" id="ARBA00009437"/>
    </source>
</evidence>
<keyword evidence="4" id="KW-0804">Transcription</keyword>
<dbReference type="PANTHER" id="PTHR30346:SF0">
    <property type="entry name" value="HCA OPERON TRANSCRIPTIONAL ACTIVATOR HCAR"/>
    <property type="match status" value="1"/>
</dbReference>
<reference evidence="6 7" key="1">
    <citation type="submission" date="2018-04" db="EMBL/GenBank/DDBJ databases">
        <title>Massilia violaceinigra sp. nov., a novel purple-pigmented bacterium isolated from Tianshan glacier, Xinjiang, China.</title>
        <authorList>
            <person name="Wang H."/>
        </authorList>
    </citation>
    <scope>NUCLEOTIDE SEQUENCE [LARGE SCALE GENOMIC DNA]</scope>
    <source>
        <strain evidence="6 7">B448-2</strain>
    </source>
</reference>
<proteinExistence type="inferred from homology"/>
<dbReference type="InterPro" id="IPR000847">
    <property type="entry name" value="LysR_HTH_N"/>
</dbReference>
<dbReference type="PRINTS" id="PR00039">
    <property type="entry name" value="HTHLYSR"/>
</dbReference>
<dbReference type="Pfam" id="PF03466">
    <property type="entry name" value="LysR_substrate"/>
    <property type="match status" value="1"/>
</dbReference>
<keyword evidence="3" id="KW-0238">DNA-binding</keyword>
<evidence type="ECO:0000256" key="3">
    <source>
        <dbReference type="ARBA" id="ARBA00023125"/>
    </source>
</evidence>
<keyword evidence="7" id="KW-1185">Reference proteome</keyword>
<name>A0A2U2H8X6_9BURK</name>
<accession>A0A2U2H8X6</accession>
<dbReference type="Gene3D" id="1.10.10.10">
    <property type="entry name" value="Winged helix-like DNA-binding domain superfamily/Winged helix DNA-binding domain"/>
    <property type="match status" value="1"/>
</dbReference>
<dbReference type="NCBIfam" id="NF007439">
    <property type="entry name" value="PRK09986.1"/>
    <property type="match status" value="1"/>
</dbReference>